<dbReference type="Gene3D" id="2.60.120.1060">
    <property type="entry name" value="NPCBM/NEW2 domain"/>
    <property type="match status" value="1"/>
</dbReference>
<dbReference type="Pfam" id="PF08305">
    <property type="entry name" value="NPCBM"/>
    <property type="match status" value="1"/>
</dbReference>
<comment type="caution">
    <text evidence="2">The sequence shown here is derived from an EMBL/GenBank/DDBJ whole genome shotgun (WGS) entry which is preliminary data.</text>
</comment>
<dbReference type="RefSeq" id="WP_380837630.1">
    <property type="nucleotide sequence ID" value="NZ_JBHMCR010000019.1"/>
</dbReference>
<evidence type="ECO:0000259" key="1">
    <source>
        <dbReference type="Pfam" id="PF08305"/>
    </source>
</evidence>
<name>A0ABV5PK76_STRCM</name>
<reference evidence="2 3" key="1">
    <citation type="submission" date="2024-09" db="EMBL/GenBank/DDBJ databases">
        <authorList>
            <person name="Sun Q."/>
            <person name="Mori K."/>
        </authorList>
    </citation>
    <scope>NUCLEOTIDE SEQUENCE [LARGE SCALE GENOMIC DNA]</scope>
    <source>
        <strain evidence="2 3">JCM 4362</strain>
    </source>
</reference>
<dbReference type="InterPro" id="IPR038637">
    <property type="entry name" value="NPCBM_sf"/>
</dbReference>
<dbReference type="EMBL" id="JBHMCR010000019">
    <property type="protein sequence ID" value="MFB9523627.1"/>
    <property type="molecule type" value="Genomic_DNA"/>
</dbReference>
<dbReference type="InterPro" id="IPR013222">
    <property type="entry name" value="Glyco_hyd_98_carb-bd"/>
</dbReference>
<gene>
    <name evidence="2" type="ORF">ACFFTU_27135</name>
</gene>
<keyword evidence="3" id="KW-1185">Reference proteome</keyword>
<evidence type="ECO:0000313" key="2">
    <source>
        <dbReference type="EMBL" id="MFB9523627.1"/>
    </source>
</evidence>
<proteinExistence type="predicted"/>
<organism evidence="2 3">
    <name type="scientific">Streptomyces cremeus</name>
    <dbReference type="NCBI Taxonomy" id="66881"/>
    <lineage>
        <taxon>Bacteria</taxon>
        <taxon>Bacillati</taxon>
        <taxon>Actinomycetota</taxon>
        <taxon>Actinomycetes</taxon>
        <taxon>Kitasatosporales</taxon>
        <taxon>Streptomycetaceae</taxon>
        <taxon>Streptomyces</taxon>
    </lineage>
</organism>
<feature type="domain" description="Glycosyl hydrolase family 98 putative carbohydrate-binding module" evidence="1">
    <location>
        <begin position="14"/>
        <end position="120"/>
    </location>
</feature>
<sequence>MDDSSSWNYETGRVRVNTQEFPRALLGNEGEASATWHLNREYTSLVTRLGVTDESTLGDTVVFTIKVDDKVAREITMGPGQDPESVDVDLTGAFRVELSVDNPRTGLTVAVGAWIDPVLTK</sequence>
<dbReference type="SUPFAM" id="SSF49785">
    <property type="entry name" value="Galactose-binding domain-like"/>
    <property type="match status" value="1"/>
</dbReference>
<evidence type="ECO:0000313" key="3">
    <source>
        <dbReference type="Proteomes" id="UP001589718"/>
    </source>
</evidence>
<accession>A0ABV5PK76</accession>
<protein>
    <submittedName>
        <fullName evidence="2">NPCBM/NEW2 domain-containing protein</fullName>
    </submittedName>
</protein>
<dbReference type="Proteomes" id="UP001589718">
    <property type="component" value="Unassembled WGS sequence"/>
</dbReference>
<dbReference type="InterPro" id="IPR008979">
    <property type="entry name" value="Galactose-bd-like_sf"/>
</dbReference>